<name>A0ABR3YVF7_9PEZI</name>
<feature type="compositionally biased region" description="Polar residues" evidence="1">
    <location>
        <begin position="61"/>
        <end position="71"/>
    </location>
</feature>
<accession>A0ABR3YVF7</accession>
<dbReference type="Proteomes" id="UP001583186">
    <property type="component" value="Unassembled WGS sequence"/>
</dbReference>
<keyword evidence="2" id="KW-0472">Membrane</keyword>
<feature type="transmembrane region" description="Helical" evidence="2">
    <location>
        <begin position="83"/>
        <end position="105"/>
    </location>
</feature>
<dbReference type="EMBL" id="JAWCUI010000045">
    <property type="protein sequence ID" value="KAL1892358.1"/>
    <property type="molecule type" value="Genomic_DNA"/>
</dbReference>
<dbReference type="Gene3D" id="3.40.50.11350">
    <property type="match status" value="1"/>
</dbReference>
<feature type="region of interest" description="Disordered" evidence="1">
    <location>
        <begin position="33"/>
        <end position="71"/>
    </location>
</feature>
<keyword evidence="2" id="KW-0812">Transmembrane</keyword>
<reference evidence="3 4" key="1">
    <citation type="journal article" date="2024" name="IMA Fungus">
        <title>IMA Genome - F19 : A genome assembly and annotation guide to empower mycologists, including annotated draft genome sequences of Ceratocystis pirilliformis, Diaporthe australafricana, Fusarium ophioides, Paecilomyces lecythidis, and Sporothrix stenoceras.</title>
        <authorList>
            <person name="Aylward J."/>
            <person name="Wilson A.M."/>
            <person name="Visagie C.M."/>
            <person name="Spraker J."/>
            <person name="Barnes I."/>
            <person name="Buitendag C."/>
            <person name="Ceriani C."/>
            <person name="Del Mar Angel L."/>
            <person name="du Plessis D."/>
            <person name="Fuchs T."/>
            <person name="Gasser K."/>
            <person name="Kramer D."/>
            <person name="Li W."/>
            <person name="Munsamy K."/>
            <person name="Piso A."/>
            <person name="Price J.L."/>
            <person name="Sonnekus B."/>
            <person name="Thomas C."/>
            <person name="van der Nest A."/>
            <person name="van Dijk A."/>
            <person name="van Heerden A."/>
            <person name="van Vuuren N."/>
            <person name="Yilmaz N."/>
            <person name="Duong T.A."/>
            <person name="van der Merwe N.A."/>
            <person name="Wingfield M.J."/>
            <person name="Wingfield B.D."/>
        </authorList>
    </citation>
    <scope>NUCLEOTIDE SEQUENCE [LARGE SCALE GENOMIC DNA]</scope>
    <source>
        <strain evidence="3 4">CMW 5346</strain>
    </source>
</reference>
<feature type="compositionally biased region" description="Polar residues" evidence="1">
    <location>
        <begin position="33"/>
        <end position="43"/>
    </location>
</feature>
<proteinExistence type="predicted"/>
<gene>
    <name evidence="3" type="ORF">Sste5346_007096</name>
</gene>
<evidence type="ECO:0000256" key="2">
    <source>
        <dbReference type="SAM" id="Phobius"/>
    </source>
</evidence>
<evidence type="ECO:0000256" key="1">
    <source>
        <dbReference type="SAM" id="MobiDB-lite"/>
    </source>
</evidence>
<comment type="caution">
    <text evidence="3">The sequence shown here is derived from an EMBL/GenBank/DDBJ whole genome shotgun (WGS) entry which is preliminary data.</text>
</comment>
<evidence type="ECO:0000313" key="3">
    <source>
        <dbReference type="EMBL" id="KAL1892358.1"/>
    </source>
</evidence>
<sequence>MEAVDAITTDVARKANGAYDYIKTHLTTPFSYQRLSQESSSQDVPLEDDLAGDNKEVPSSPRRNTIEPTAPTLSSLPRLNWRWIAPAVMAVALLLMCWATSVFVVSRPAKTNPFVEARRNLTKDAFVEAVMANPVEGIVDLEPIRNRCQMAIPMPGLVWHCDYTQGGLGNLGNTWVGCMLFGIESGATTIILPRVGIRDDNNLINNGNRGKTKDLGILYDLEYFMDTWKQACPQIRVVHSADEVPNLEGGHTLTPHQIPGLEIVRKTVVDTGSWRVMFNDWLQRKTTPEEYANMSPEKPVRVLGKGMLFAWNRATMDQQFAFAFTRMFRFKPDLRRLGASALWGLEQKIGRPVVSDAILFPQLYADIYGPAPGRWSSWEVPPVELASSFPPAPVNTNLITNLGPGRVLSHSFIGTHLRADSDAAKMHWPGYEAQVPVYLNEAVKRNLSTIYLAAGTPESVVRFKNDAAPYNLTVYTKEDVLGEEEAAEYETLTWDNKAVVDFQVLLHSSYFTGFGQSTFSQTMALRRSSMPDAGPNQMNPWRPFTNASFEIYRDHKSSIICGLHGQTLDMMFP</sequence>
<organism evidence="3 4">
    <name type="scientific">Sporothrix stenoceras</name>
    <dbReference type="NCBI Taxonomy" id="5173"/>
    <lineage>
        <taxon>Eukaryota</taxon>
        <taxon>Fungi</taxon>
        <taxon>Dikarya</taxon>
        <taxon>Ascomycota</taxon>
        <taxon>Pezizomycotina</taxon>
        <taxon>Sordariomycetes</taxon>
        <taxon>Sordariomycetidae</taxon>
        <taxon>Ophiostomatales</taxon>
        <taxon>Ophiostomataceae</taxon>
        <taxon>Sporothrix</taxon>
    </lineage>
</organism>
<protein>
    <recommendedName>
        <fullName evidence="5">Alternative oxidase</fullName>
    </recommendedName>
</protein>
<dbReference type="CDD" id="cd11296">
    <property type="entry name" value="O-FucT_like"/>
    <property type="match status" value="1"/>
</dbReference>
<evidence type="ECO:0000313" key="4">
    <source>
        <dbReference type="Proteomes" id="UP001583186"/>
    </source>
</evidence>
<evidence type="ECO:0008006" key="5">
    <source>
        <dbReference type="Google" id="ProtNLM"/>
    </source>
</evidence>
<keyword evidence="4" id="KW-1185">Reference proteome</keyword>
<keyword evidence="2" id="KW-1133">Transmembrane helix</keyword>